<dbReference type="InterPro" id="IPR015904">
    <property type="entry name" value="Sulphide_quinone_reductase"/>
</dbReference>
<proteinExistence type="predicted"/>
<keyword evidence="2" id="KW-1185">Reference proteome</keyword>
<dbReference type="Proteomes" id="UP001190700">
    <property type="component" value="Unassembled WGS sequence"/>
</dbReference>
<accession>A0AAE0H0F2</accession>
<dbReference type="EMBL" id="LGRX02000768">
    <property type="protein sequence ID" value="KAK3287679.1"/>
    <property type="molecule type" value="Genomic_DNA"/>
</dbReference>
<sequence length="88" mass="9926">MEGKPLSATYDGYAACPILVGGKKVIMAEFKYGGEPSESFGGIVDQSQARHSFYFLKKVAFPFLYWNLFLRGLWFGPTTIFKPKFDTN</sequence>
<dbReference type="GO" id="GO:0070221">
    <property type="term" value="P:sulfide oxidation, using sulfide:quinone oxidoreductase"/>
    <property type="evidence" value="ECO:0007669"/>
    <property type="project" value="TreeGrafter"/>
</dbReference>
<protein>
    <submittedName>
        <fullName evidence="1">Uncharacterized protein</fullName>
    </submittedName>
</protein>
<dbReference type="PANTHER" id="PTHR10632">
    <property type="entry name" value="SULFIDE:QUINONE OXIDOREDUCTASE"/>
    <property type="match status" value="1"/>
</dbReference>
<name>A0AAE0H0F2_9CHLO</name>
<evidence type="ECO:0000313" key="2">
    <source>
        <dbReference type="Proteomes" id="UP001190700"/>
    </source>
</evidence>
<dbReference type="GO" id="GO:0005739">
    <property type="term" value="C:mitochondrion"/>
    <property type="evidence" value="ECO:0007669"/>
    <property type="project" value="TreeGrafter"/>
</dbReference>
<reference evidence="1 2" key="1">
    <citation type="journal article" date="2015" name="Genome Biol. Evol.">
        <title>Comparative Genomics of a Bacterivorous Green Alga Reveals Evolutionary Causalities and Consequences of Phago-Mixotrophic Mode of Nutrition.</title>
        <authorList>
            <person name="Burns J.A."/>
            <person name="Paasch A."/>
            <person name="Narechania A."/>
            <person name="Kim E."/>
        </authorList>
    </citation>
    <scope>NUCLEOTIDE SEQUENCE [LARGE SCALE GENOMIC DNA]</scope>
    <source>
        <strain evidence="1 2">PLY_AMNH</strain>
    </source>
</reference>
<gene>
    <name evidence="1" type="ORF">CYMTET_4815</name>
</gene>
<dbReference type="GO" id="GO:0070224">
    <property type="term" value="F:sulfide:quinone oxidoreductase activity"/>
    <property type="evidence" value="ECO:0007669"/>
    <property type="project" value="TreeGrafter"/>
</dbReference>
<dbReference type="GO" id="GO:0071949">
    <property type="term" value="F:FAD binding"/>
    <property type="evidence" value="ECO:0007669"/>
    <property type="project" value="TreeGrafter"/>
</dbReference>
<dbReference type="AlphaFoldDB" id="A0AAE0H0F2"/>
<evidence type="ECO:0000313" key="1">
    <source>
        <dbReference type="EMBL" id="KAK3287679.1"/>
    </source>
</evidence>
<dbReference type="PANTHER" id="PTHR10632:SF2">
    <property type="entry name" value="SULFIDE:QUINONE OXIDOREDUCTASE, MITOCHONDRIAL"/>
    <property type="match status" value="1"/>
</dbReference>
<comment type="caution">
    <text evidence="1">The sequence shown here is derived from an EMBL/GenBank/DDBJ whole genome shotgun (WGS) entry which is preliminary data.</text>
</comment>
<organism evidence="1 2">
    <name type="scientific">Cymbomonas tetramitiformis</name>
    <dbReference type="NCBI Taxonomy" id="36881"/>
    <lineage>
        <taxon>Eukaryota</taxon>
        <taxon>Viridiplantae</taxon>
        <taxon>Chlorophyta</taxon>
        <taxon>Pyramimonadophyceae</taxon>
        <taxon>Pyramimonadales</taxon>
        <taxon>Pyramimonadaceae</taxon>
        <taxon>Cymbomonas</taxon>
    </lineage>
</organism>